<dbReference type="Gene3D" id="2.20.100.10">
    <property type="entry name" value="Thrombospondin type-1 (TSP1) repeat"/>
    <property type="match status" value="3"/>
</dbReference>
<dbReference type="InterPro" id="IPR044004">
    <property type="entry name" value="TSP1_spondin_dom"/>
</dbReference>
<evidence type="ECO:0000313" key="13">
    <source>
        <dbReference type="Proteomes" id="UP000050792"/>
    </source>
</evidence>
<keyword evidence="2" id="KW-0964">Secreted</keyword>
<keyword evidence="4" id="KW-0479">Metal-binding</keyword>
<keyword evidence="10" id="KW-0472">Membrane</keyword>
<keyword evidence="8" id="KW-0325">Glycoprotein</keyword>
<keyword evidence="5" id="KW-0732">Signal</keyword>
<dbReference type="InterPro" id="IPR038678">
    <property type="entry name" value="Spondin_N_sf"/>
</dbReference>
<accession>A0AA85GIG2</accession>
<keyword evidence="10" id="KW-0812">Transmembrane</keyword>
<feature type="transmembrane region" description="Helical" evidence="10">
    <location>
        <begin position="42"/>
        <end position="60"/>
    </location>
</feature>
<dbReference type="GO" id="GO:0031012">
    <property type="term" value="C:extracellular matrix"/>
    <property type="evidence" value="ECO:0007669"/>
    <property type="project" value="TreeGrafter"/>
</dbReference>
<dbReference type="PROSITE" id="PS00280">
    <property type="entry name" value="BPTI_KUNITZ_1"/>
    <property type="match status" value="2"/>
</dbReference>
<dbReference type="SUPFAM" id="SSF57362">
    <property type="entry name" value="BPTI-like"/>
    <property type="match status" value="2"/>
</dbReference>
<feature type="compositionally biased region" description="Gly residues" evidence="9">
    <location>
        <begin position="643"/>
        <end position="659"/>
    </location>
</feature>
<keyword evidence="10" id="KW-1133">Transmembrane helix</keyword>
<dbReference type="SUPFAM" id="SSF82895">
    <property type="entry name" value="TSP-1 type 1 repeat"/>
    <property type="match status" value="3"/>
</dbReference>
<evidence type="ECO:0000256" key="9">
    <source>
        <dbReference type="SAM" id="MobiDB-lite"/>
    </source>
</evidence>
<evidence type="ECO:0000256" key="7">
    <source>
        <dbReference type="ARBA" id="ARBA00023157"/>
    </source>
</evidence>
<dbReference type="SMART" id="SM00209">
    <property type="entry name" value="TSP1"/>
    <property type="match status" value="3"/>
</dbReference>
<dbReference type="GO" id="GO:0046872">
    <property type="term" value="F:metal ion binding"/>
    <property type="evidence" value="ECO:0007669"/>
    <property type="project" value="UniProtKB-KW"/>
</dbReference>
<dbReference type="GO" id="GO:0004867">
    <property type="term" value="F:serine-type endopeptidase inhibitor activity"/>
    <property type="evidence" value="ECO:0007669"/>
    <property type="project" value="InterPro"/>
</dbReference>
<evidence type="ECO:0000256" key="4">
    <source>
        <dbReference type="ARBA" id="ARBA00022723"/>
    </source>
</evidence>
<sequence length="1080" mass="120288">MVETPTYFSTPMVHVLFFSVITVFLHLRINSSEIKIVVRANSLLNMLSIQWSSILYFLIFNNCANKLDGFKLSKLCTTLTVNLQSQISMNRNVSLMASLSSDMQPDLEQFKYQDKVMMNDNGFELRLRRVNDGVMIDQWYEPGRKYYVILTNRFHSVGFLDGLIWIEPSMNKEKMMMNIKMDSPIPVDSKSINGRLNPNTLTDNMNNCSSKELGEWIHLTNRDSNENILSDLWTTETAVTQTRLGCEGLTAEKITRTQRLVTKMIVIWKAPLKDKCGCININAAVQTHNEQREIFSATGGLTKTLCPSYTRPPSPVLPAYMLPANDRNVENSTKERTIKLPHDEFMHLDSMQPQDCCACGSASYKLTFTGVWTKITHPKDWPVHNPGALHWTNLIGASHSPSFQIYRMGEPASAGVQAVCTYGDTTVMKQSLGIAATNTGSLGGVPSGTQRGSAGVGPLLSLVSAPGMWGEEALEETRITYVSVNRTHPLISFLTMLGPSPNWCTGISSQSVCQADCTWAKNIEIDLFPWDAGARNGDTYLPKNSDNKDVPEPIRFITRDWMPNSPFTPGVPVAKLTLERVLPIESWECTSKVYNGVELFNADGSTETVGSRPGNQSNKHSPIVQSVVGDLTGALPKKSRNKVGGGGAGGTRITSGGLGGDNPLSDPTLAQMALFLCITNSWSDWGSCSVTCGVGRRTRQRAMLINRKTELCQHVPLVEEESCDGIKRTCDFSAMCSLLPWTAWTPCNATCDQPHGWQTRTRYLARSSEKNYCEHIFQSETESNNGMLREMRECQPKETDCDPATICSEGRKDGIECGAVSAYYYSAVEHACLPFKYLGCKGGLNRFPTKEACESLCIPAVEALPNWRRERIALLQYQTAQLASDSNDLKSQQISPAKHCSQLMDPGYTCMDGKPPQSRWYFCPRLRRCRDFEYRGCGGNENNFETYYGCLSDCLPLEMEKLRQINKARMASMRKYTNNTSMIKNNASNNHTVISITKSMDDKNDVDSLGVIELQKLDDISGPKQDCIMTTWSGWSPCSVSCPHQKGTQSRWRYIEKPSMHGGNSCGALFEKRECHGTSC</sequence>
<name>A0AA85GIG2_9TREM</name>
<dbReference type="Gene3D" id="4.10.410.10">
    <property type="entry name" value="Pancreatic trypsin inhibitor Kunitz domain"/>
    <property type="match status" value="2"/>
</dbReference>
<dbReference type="PANTHER" id="PTHR11311:SF15">
    <property type="entry name" value="SPONDIN-2"/>
    <property type="match status" value="1"/>
</dbReference>
<feature type="domain" description="BPTI/Kunitz inhibitor" evidence="11">
    <location>
        <begin position="900"/>
        <end position="954"/>
    </location>
</feature>
<dbReference type="PROSITE" id="PS51020">
    <property type="entry name" value="SPONDIN"/>
    <property type="match status" value="1"/>
</dbReference>
<dbReference type="WBParaSite" id="SRDH1_92300.1">
    <property type="protein sequence ID" value="SRDH1_92300.1"/>
    <property type="gene ID" value="SRDH1_92300"/>
</dbReference>
<comment type="subcellular location">
    <subcellularLocation>
        <location evidence="1">Secreted</location>
        <location evidence="1">Extracellular space</location>
        <location evidence="1">Extracellular matrix</location>
    </subcellularLocation>
</comment>
<dbReference type="Gene3D" id="2.60.40.2130">
    <property type="entry name" value="F-spondin domain"/>
    <property type="match status" value="1"/>
</dbReference>
<dbReference type="PROSITE" id="PS50279">
    <property type="entry name" value="BPTI_KUNITZ_2"/>
    <property type="match status" value="2"/>
</dbReference>
<dbReference type="CDD" id="cd22593">
    <property type="entry name" value="Kunitz_conkunitzin"/>
    <property type="match status" value="1"/>
</dbReference>
<dbReference type="GO" id="GO:0007155">
    <property type="term" value="P:cell adhesion"/>
    <property type="evidence" value="ECO:0007669"/>
    <property type="project" value="UniProtKB-KW"/>
</dbReference>
<evidence type="ECO:0000259" key="11">
    <source>
        <dbReference type="PROSITE" id="PS50279"/>
    </source>
</evidence>
<evidence type="ECO:0000256" key="3">
    <source>
        <dbReference type="ARBA" id="ARBA00022530"/>
    </source>
</evidence>
<dbReference type="AlphaFoldDB" id="A0AA85GIG2"/>
<keyword evidence="6" id="KW-0130">Cell adhesion</keyword>
<dbReference type="NCBIfam" id="NF038123">
    <property type="entry name" value="NF038123_dom"/>
    <property type="match status" value="1"/>
</dbReference>
<feature type="domain" description="Spondin" evidence="12">
    <location>
        <begin position="352"/>
        <end position="566"/>
    </location>
</feature>
<dbReference type="Pfam" id="PF00090">
    <property type="entry name" value="TSP_1"/>
    <property type="match status" value="2"/>
</dbReference>
<dbReference type="InterPro" id="IPR051418">
    <property type="entry name" value="Spondin/Thrombospondin_T1"/>
</dbReference>
<evidence type="ECO:0000256" key="5">
    <source>
        <dbReference type="ARBA" id="ARBA00022729"/>
    </source>
</evidence>
<dbReference type="Pfam" id="PF06468">
    <property type="entry name" value="Spond_N"/>
    <property type="match status" value="1"/>
</dbReference>
<dbReference type="PANTHER" id="PTHR11311">
    <property type="entry name" value="SPONDIN"/>
    <property type="match status" value="1"/>
</dbReference>
<reference evidence="13" key="1">
    <citation type="submission" date="2022-06" db="EMBL/GenBank/DDBJ databases">
        <authorList>
            <person name="Berger JAMES D."/>
            <person name="Berger JAMES D."/>
        </authorList>
    </citation>
    <scope>NUCLEOTIDE SEQUENCE [LARGE SCALE GENOMIC DNA]</scope>
</reference>
<dbReference type="InterPro" id="IPR000884">
    <property type="entry name" value="TSP1_rpt"/>
</dbReference>
<dbReference type="InterPro" id="IPR036383">
    <property type="entry name" value="TSP1_rpt_sf"/>
</dbReference>
<feature type="transmembrane region" description="Helical" evidence="10">
    <location>
        <begin position="12"/>
        <end position="30"/>
    </location>
</feature>
<feature type="domain" description="BPTI/Kunitz inhibitor" evidence="11">
    <location>
        <begin position="807"/>
        <end position="857"/>
    </location>
</feature>
<dbReference type="InterPro" id="IPR020901">
    <property type="entry name" value="Prtase_inh_Kunz-CS"/>
</dbReference>
<keyword evidence="7" id="KW-1015">Disulfide bond</keyword>
<dbReference type="InterPro" id="IPR002223">
    <property type="entry name" value="Kunitz_BPTI"/>
</dbReference>
<evidence type="ECO:0000256" key="1">
    <source>
        <dbReference type="ARBA" id="ARBA00004498"/>
    </source>
</evidence>
<keyword evidence="13" id="KW-1185">Reference proteome</keyword>
<dbReference type="Pfam" id="PF00014">
    <property type="entry name" value="Kunitz_BPTI"/>
    <property type="match status" value="2"/>
</dbReference>
<evidence type="ECO:0000256" key="8">
    <source>
        <dbReference type="ARBA" id="ARBA00023180"/>
    </source>
</evidence>
<feature type="region of interest" description="Disordered" evidence="9">
    <location>
        <begin position="634"/>
        <end position="659"/>
    </location>
</feature>
<dbReference type="SMART" id="SM00131">
    <property type="entry name" value="KU"/>
    <property type="match status" value="2"/>
</dbReference>
<evidence type="ECO:0000256" key="2">
    <source>
        <dbReference type="ARBA" id="ARBA00022525"/>
    </source>
</evidence>
<keyword evidence="3" id="KW-0272">Extracellular matrix</keyword>
<proteinExistence type="predicted"/>
<evidence type="ECO:0000259" key="12">
    <source>
        <dbReference type="PROSITE" id="PS51020"/>
    </source>
</evidence>
<dbReference type="Pfam" id="PF19028">
    <property type="entry name" value="TSP1_spondin"/>
    <property type="match status" value="1"/>
</dbReference>
<evidence type="ECO:0000313" key="14">
    <source>
        <dbReference type="WBParaSite" id="SRDH1_92300.1"/>
    </source>
</evidence>
<dbReference type="PROSITE" id="PS50092">
    <property type="entry name" value="TSP1"/>
    <property type="match status" value="3"/>
</dbReference>
<dbReference type="Proteomes" id="UP000050792">
    <property type="component" value="Unassembled WGS sequence"/>
</dbReference>
<dbReference type="InterPro" id="IPR036880">
    <property type="entry name" value="Kunitz_BPTI_sf"/>
</dbReference>
<dbReference type="InterPro" id="IPR009465">
    <property type="entry name" value="Spondin_N"/>
</dbReference>
<evidence type="ECO:0000256" key="10">
    <source>
        <dbReference type="SAM" id="Phobius"/>
    </source>
</evidence>
<organism evidence="13 14">
    <name type="scientific">Schistosoma rodhaini</name>
    <dbReference type="NCBI Taxonomy" id="6188"/>
    <lineage>
        <taxon>Eukaryota</taxon>
        <taxon>Metazoa</taxon>
        <taxon>Spiralia</taxon>
        <taxon>Lophotrochozoa</taxon>
        <taxon>Platyhelminthes</taxon>
        <taxon>Trematoda</taxon>
        <taxon>Digenea</taxon>
        <taxon>Strigeidida</taxon>
        <taxon>Schistosomatoidea</taxon>
        <taxon>Schistosomatidae</taxon>
        <taxon>Schistosoma</taxon>
    </lineage>
</organism>
<evidence type="ECO:0000256" key="6">
    <source>
        <dbReference type="ARBA" id="ARBA00022889"/>
    </source>
</evidence>
<protein>
    <submittedName>
        <fullName evidence="14">F-spondin</fullName>
    </submittedName>
</protein>
<reference evidence="14" key="2">
    <citation type="submission" date="2023-11" db="UniProtKB">
        <authorList>
            <consortium name="WormBaseParasite"/>
        </authorList>
    </citation>
    <scope>IDENTIFICATION</scope>
</reference>